<accession>A0ABX5I2C8</accession>
<keyword evidence="1" id="KW-0472">Membrane</keyword>
<keyword evidence="1" id="KW-0812">Transmembrane</keyword>
<reference evidence="2 3" key="1">
    <citation type="journal article" date="2016" name="Front. Microbiol.">
        <title>Comprehensive Phylogenetic Analysis of Bovine Non-aureus Staphylococci Species Based on Whole-Genome Sequencing.</title>
        <authorList>
            <person name="Naushad S."/>
            <person name="Barkema H.W."/>
            <person name="Luby C."/>
            <person name="Condas L.A."/>
            <person name="Nobrega D.B."/>
            <person name="Carson D.A."/>
            <person name="De Buck J."/>
        </authorList>
    </citation>
    <scope>NUCLEOTIDE SEQUENCE [LARGE SCALE GENOMIC DNA]</scope>
    <source>
        <strain evidence="2 3">SNUC 1409</strain>
    </source>
</reference>
<dbReference type="Proteomes" id="UP000242088">
    <property type="component" value="Unassembled WGS sequence"/>
</dbReference>
<evidence type="ECO:0000313" key="3">
    <source>
        <dbReference type="Proteomes" id="UP000242088"/>
    </source>
</evidence>
<feature type="transmembrane region" description="Helical" evidence="1">
    <location>
        <begin position="57"/>
        <end position="79"/>
    </location>
</feature>
<dbReference type="EMBL" id="PYZI01000005">
    <property type="protein sequence ID" value="PTF14168.1"/>
    <property type="molecule type" value="Genomic_DNA"/>
</dbReference>
<feature type="transmembrane region" description="Helical" evidence="1">
    <location>
        <begin position="31"/>
        <end position="50"/>
    </location>
</feature>
<name>A0ABX5I2C8_9STAP</name>
<protein>
    <submittedName>
        <fullName evidence="2">Uncharacterized protein</fullName>
    </submittedName>
</protein>
<proteinExistence type="predicted"/>
<organism evidence="2 3">
    <name type="scientific">Staphylococcus devriesei</name>
    <dbReference type="NCBI Taxonomy" id="586733"/>
    <lineage>
        <taxon>Bacteria</taxon>
        <taxon>Bacillati</taxon>
        <taxon>Bacillota</taxon>
        <taxon>Bacilli</taxon>
        <taxon>Bacillales</taxon>
        <taxon>Staphylococcaceae</taxon>
        <taxon>Staphylococcus</taxon>
    </lineage>
</organism>
<evidence type="ECO:0000313" key="2">
    <source>
        <dbReference type="EMBL" id="PTF14168.1"/>
    </source>
</evidence>
<gene>
    <name evidence="2" type="ORF">BUY47_05835</name>
</gene>
<keyword evidence="3" id="KW-1185">Reference proteome</keyword>
<keyword evidence="1" id="KW-1133">Transmembrane helix</keyword>
<sequence length="81" mass="9867">MYYRFFLTIVCLFIVYSSLFTDLYRHTFFSLWYWPGALILFFTLMFNALCLLLNSKIFLNIFLFITNIVLLTMFTLPFFQI</sequence>
<comment type="caution">
    <text evidence="2">The sequence shown here is derived from an EMBL/GenBank/DDBJ whole genome shotgun (WGS) entry which is preliminary data.</text>
</comment>
<evidence type="ECO:0000256" key="1">
    <source>
        <dbReference type="SAM" id="Phobius"/>
    </source>
</evidence>